<sequence>MGGFDKGRIVWRVFAGVAVGQLLFGGDSAFSLLVAFGTGGVVGGIVVWAAVRRPKLTVAPPDRPAPPRKRRESRIVARMTDLAVVGVRRRRRASRGPLRQRGRALVAGVRARWRP</sequence>
<dbReference type="Proteomes" id="UP000619260">
    <property type="component" value="Unassembled WGS sequence"/>
</dbReference>
<dbReference type="EMBL" id="BOPF01000001">
    <property type="protein sequence ID" value="GIJ43141.1"/>
    <property type="molecule type" value="Genomic_DNA"/>
</dbReference>
<evidence type="ECO:0000313" key="3">
    <source>
        <dbReference type="Proteomes" id="UP000619260"/>
    </source>
</evidence>
<comment type="caution">
    <text evidence="2">The sequence shown here is derived from an EMBL/GenBank/DDBJ whole genome shotgun (WGS) entry which is preliminary data.</text>
</comment>
<dbReference type="RefSeq" id="WP_203896747.1">
    <property type="nucleotide sequence ID" value="NZ_BOPF01000001.1"/>
</dbReference>
<reference evidence="2" key="1">
    <citation type="submission" date="2021-01" db="EMBL/GenBank/DDBJ databases">
        <title>Whole genome shotgun sequence of Virgisporangium aliadipatigenens NBRC 105644.</title>
        <authorList>
            <person name="Komaki H."/>
            <person name="Tamura T."/>
        </authorList>
    </citation>
    <scope>NUCLEOTIDE SEQUENCE</scope>
    <source>
        <strain evidence="2">NBRC 105644</strain>
    </source>
</reference>
<keyword evidence="1" id="KW-0472">Membrane</keyword>
<keyword evidence="1" id="KW-0812">Transmembrane</keyword>
<gene>
    <name evidence="2" type="ORF">Val02_00270</name>
</gene>
<protein>
    <submittedName>
        <fullName evidence="2">Uncharacterized protein</fullName>
    </submittedName>
</protein>
<keyword evidence="3" id="KW-1185">Reference proteome</keyword>
<feature type="transmembrane region" description="Helical" evidence="1">
    <location>
        <begin position="32"/>
        <end position="51"/>
    </location>
</feature>
<evidence type="ECO:0000256" key="1">
    <source>
        <dbReference type="SAM" id="Phobius"/>
    </source>
</evidence>
<evidence type="ECO:0000313" key="2">
    <source>
        <dbReference type="EMBL" id="GIJ43141.1"/>
    </source>
</evidence>
<keyword evidence="1" id="KW-1133">Transmembrane helix</keyword>
<proteinExistence type="predicted"/>
<organism evidence="2 3">
    <name type="scientific">Virgisporangium aliadipatigenens</name>
    <dbReference type="NCBI Taxonomy" id="741659"/>
    <lineage>
        <taxon>Bacteria</taxon>
        <taxon>Bacillati</taxon>
        <taxon>Actinomycetota</taxon>
        <taxon>Actinomycetes</taxon>
        <taxon>Micromonosporales</taxon>
        <taxon>Micromonosporaceae</taxon>
        <taxon>Virgisporangium</taxon>
    </lineage>
</organism>
<accession>A0A8J3YDT9</accession>
<name>A0A8J3YDT9_9ACTN</name>
<dbReference type="AlphaFoldDB" id="A0A8J3YDT9"/>